<gene>
    <name evidence="4" type="ordered locus">SGR_3275</name>
</gene>
<dbReference type="InterPro" id="IPR050154">
    <property type="entry name" value="UbiB_kinase"/>
</dbReference>
<dbReference type="Proteomes" id="UP000001685">
    <property type="component" value="Chromosome"/>
</dbReference>
<keyword evidence="2" id="KW-0472">Membrane</keyword>
<evidence type="ECO:0000256" key="1">
    <source>
        <dbReference type="ARBA" id="ARBA00009670"/>
    </source>
</evidence>
<feature type="transmembrane region" description="Helical" evidence="2">
    <location>
        <begin position="643"/>
        <end position="664"/>
    </location>
</feature>
<feature type="transmembrane region" description="Helical" evidence="2">
    <location>
        <begin position="676"/>
        <end position="697"/>
    </location>
</feature>
<protein>
    <submittedName>
        <fullName evidence="4">ABC1 family protein</fullName>
    </submittedName>
</protein>
<dbReference type="PANTHER" id="PTHR10566">
    <property type="entry name" value="CHAPERONE-ACTIVITY OF BC1 COMPLEX CABC1 -RELATED"/>
    <property type="match status" value="1"/>
</dbReference>
<dbReference type="InterPro" id="IPR004147">
    <property type="entry name" value="ABC1_dom"/>
</dbReference>
<keyword evidence="2" id="KW-0812">Transmembrane</keyword>
<reference evidence="5" key="1">
    <citation type="journal article" date="2008" name="J. Bacteriol.">
        <title>Genome sequence of the streptomycin-producing microorganism Streptomyces griseus IFO 13350.</title>
        <authorList>
            <person name="Ohnishi Y."/>
            <person name="Ishikawa J."/>
            <person name="Hara H."/>
            <person name="Suzuki H."/>
            <person name="Ikenoya M."/>
            <person name="Ikeda H."/>
            <person name="Yamashita A."/>
            <person name="Hattori M."/>
            <person name="Horinouchi S."/>
        </authorList>
    </citation>
    <scope>NUCLEOTIDE SEQUENCE [LARGE SCALE GENOMIC DNA]</scope>
    <source>
        <strain evidence="5">JCM 4626 / NBRC 13350</strain>
    </source>
</reference>
<evidence type="ECO:0000259" key="3">
    <source>
        <dbReference type="Pfam" id="PF03109"/>
    </source>
</evidence>
<dbReference type="EMBL" id="AP009493">
    <property type="protein sequence ID" value="BAG20104.1"/>
    <property type="molecule type" value="Genomic_DNA"/>
</dbReference>
<dbReference type="Pfam" id="PF03109">
    <property type="entry name" value="ABC1"/>
    <property type="match status" value="1"/>
</dbReference>
<dbReference type="KEGG" id="sgr:SGR_3275"/>
<accession>B1VL76</accession>
<comment type="similarity">
    <text evidence="1">Belongs to the protein kinase superfamily. ADCK protein kinase family.</text>
</comment>
<evidence type="ECO:0000313" key="5">
    <source>
        <dbReference type="Proteomes" id="UP000001685"/>
    </source>
</evidence>
<dbReference type="CDD" id="cd05121">
    <property type="entry name" value="ABC1_ADCK3-like"/>
    <property type="match status" value="1"/>
</dbReference>
<proteinExistence type="inferred from homology"/>
<keyword evidence="2" id="KW-1133">Transmembrane helix</keyword>
<dbReference type="AlphaFoldDB" id="B1VL76"/>
<feature type="transmembrane region" description="Helical" evidence="2">
    <location>
        <begin position="93"/>
        <end position="115"/>
    </location>
</feature>
<feature type="transmembrane region" description="Helical" evidence="2">
    <location>
        <begin position="28"/>
        <end position="50"/>
    </location>
</feature>
<dbReference type="SUPFAM" id="SSF56112">
    <property type="entry name" value="Protein kinase-like (PK-like)"/>
    <property type="match status" value="1"/>
</dbReference>
<evidence type="ECO:0000256" key="2">
    <source>
        <dbReference type="SAM" id="Phobius"/>
    </source>
</evidence>
<dbReference type="HOGENOM" id="CLU_006533_0_2_11"/>
<dbReference type="eggNOG" id="COG0661">
    <property type="taxonomic scope" value="Bacteria"/>
</dbReference>
<sequence>MRLGWPATYRGSGFMAVLADGVFNDLPLVLLVALTAAVLLGLLAFGVSTASRRLLGIRVGPLRAFGAGLVGVGALAVYGRLMRDSEKDLGALSTMQIPLALFAAMAALVVLEVFLPHGSWARPLHLVRGLGDRMRRARRYSRISRIFVKHGLGRVLRGRRAWHRAMQPGPYGEQCAASARMALEECGGAFVKLGQVLSTRRDLLPAHFIDELSRLQSDVPAAPWPEVEAVLRKQLGKPVSEVFDWIEHKPLAAASIAQVHRARLSGGPTVVVKIQRPGIRESVERDLDIVLSISRGLQSRLRSAQVLGLRELGDGFAESVREELDFRIEARNASTVAEATGGYAADAPVRIPRVHYAYTSDRILVQEWLEGVTFDRAGPVADGAGLDREALARTAIGSMLHQILRVGVFHADPHPGNMLLLDDGRIGLIDFGSVGRIDPSVQISIQELLVAVGRGDPAGLHDAVISLLGTRATTHEELIPDQLLLERELGRFMARHLRAAAQPDTEMFTALFRMFARFGLAVPPEVAAVFRALATIEGTLTRLAPGFNILDEARGFALGLLADRIGYGKPKGEGARSAPGGVFATVAQAATQELLSVLPMLRRLPRRAERISASLEEGRLGIRVRVLADERERRFVSGLIHQVMVTLLAACTGLMGVLLMVFGTGRGPRVSDRLELYPLIGYHVLALSAILTLRALYTAMRRPP</sequence>
<feature type="domain" description="ABC1 atypical kinase-like" evidence="3">
    <location>
        <begin position="214"/>
        <end position="459"/>
    </location>
</feature>
<dbReference type="InterPro" id="IPR011009">
    <property type="entry name" value="Kinase-like_dom_sf"/>
</dbReference>
<organism evidence="4 5">
    <name type="scientific">Streptomyces griseus subsp. griseus (strain JCM 4626 / CBS 651.72 / NBRC 13350 / KCC S-0626 / ISP 5235)</name>
    <dbReference type="NCBI Taxonomy" id="455632"/>
    <lineage>
        <taxon>Bacteria</taxon>
        <taxon>Bacillati</taxon>
        <taxon>Actinomycetota</taxon>
        <taxon>Actinomycetes</taxon>
        <taxon>Kitasatosporales</taxon>
        <taxon>Streptomycetaceae</taxon>
        <taxon>Streptomyces</taxon>
    </lineage>
</organism>
<evidence type="ECO:0000313" key="4">
    <source>
        <dbReference type="EMBL" id="BAG20104.1"/>
    </source>
</evidence>
<name>B1VL76_STRGG</name>
<dbReference type="PANTHER" id="PTHR10566:SF113">
    <property type="entry name" value="PROTEIN ACTIVITY OF BC1 COMPLEX KINASE 7, CHLOROPLASTIC"/>
    <property type="match status" value="1"/>
</dbReference>
<feature type="transmembrane region" description="Helical" evidence="2">
    <location>
        <begin position="62"/>
        <end position="81"/>
    </location>
</feature>